<dbReference type="GO" id="GO:0046961">
    <property type="term" value="F:proton-transporting ATPase activity, rotational mechanism"/>
    <property type="evidence" value="ECO:0007669"/>
    <property type="project" value="InterPro"/>
</dbReference>
<evidence type="ECO:0000256" key="3">
    <source>
        <dbReference type="ARBA" id="ARBA00022448"/>
    </source>
</evidence>
<evidence type="ECO:0000313" key="14">
    <source>
        <dbReference type="Proteomes" id="UP000256877"/>
    </source>
</evidence>
<dbReference type="Proteomes" id="UP000256877">
    <property type="component" value="Unassembled WGS sequence"/>
</dbReference>
<evidence type="ECO:0000256" key="4">
    <source>
        <dbReference type="ARBA" id="ARBA00022692"/>
    </source>
</evidence>
<evidence type="ECO:0000256" key="5">
    <source>
        <dbReference type="ARBA" id="ARBA00022989"/>
    </source>
</evidence>
<dbReference type="PANTHER" id="PTHR11629:SF63">
    <property type="entry name" value="V-TYPE PROTON ATPASE SUBUNIT A"/>
    <property type="match status" value="1"/>
</dbReference>
<proteinExistence type="inferred from homology"/>
<keyword evidence="6 10" id="KW-0406">Ion transport</keyword>
<dbReference type="GO" id="GO:0016471">
    <property type="term" value="C:vacuolar proton-transporting V-type ATPase complex"/>
    <property type="evidence" value="ECO:0007669"/>
    <property type="project" value="TreeGrafter"/>
</dbReference>
<evidence type="ECO:0000313" key="12">
    <source>
        <dbReference type="EMBL" id="RFA95111.1"/>
    </source>
</evidence>
<feature type="transmembrane region" description="Helical" evidence="10">
    <location>
        <begin position="719"/>
        <end position="739"/>
    </location>
</feature>
<feature type="transmembrane region" description="Helical" evidence="10">
    <location>
        <begin position="476"/>
        <end position="497"/>
    </location>
</feature>
<comment type="caution">
    <text evidence="12">The sequence shown here is derived from an EMBL/GenBank/DDBJ whole genome shotgun (WGS) entry which is preliminary data.</text>
</comment>
<comment type="function">
    <text evidence="8">Component of the A-type ATP synthase that produces ATP from ADP in the presence of a proton gradient across the membrane.</text>
</comment>
<dbReference type="Pfam" id="PF01496">
    <property type="entry name" value="V_ATPase_I"/>
    <property type="match status" value="1"/>
</dbReference>
<evidence type="ECO:0000256" key="9">
    <source>
        <dbReference type="ARBA" id="ARBA00068671"/>
    </source>
</evidence>
<accession>A0A371QXH9</accession>
<feature type="transmembrane region" description="Helical" evidence="10">
    <location>
        <begin position="637"/>
        <end position="655"/>
    </location>
</feature>
<dbReference type="GO" id="GO:0007035">
    <property type="term" value="P:vacuolar acidification"/>
    <property type="evidence" value="ECO:0007669"/>
    <property type="project" value="TreeGrafter"/>
</dbReference>
<dbReference type="Proteomes" id="UP000257123">
    <property type="component" value="Unassembled WGS sequence"/>
</dbReference>
<evidence type="ECO:0000256" key="1">
    <source>
        <dbReference type="ARBA" id="ARBA00004141"/>
    </source>
</evidence>
<dbReference type="EMBL" id="NMUE01000025">
    <property type="protein sequence ID" value="RFA95111.1"/>
    <property type="molecule type" value="Genomic_DNA"/>
</dbReference>
<protein>
    <recommendedName>
        <fullName evidence="9 10">A-type ATP synthase subunit I</fullName>
    </recommendedName>
</protein>
<keyword evidence="4 10" id="KW-0812">Transmembrane</keyword>
<comment type="subcellular location">
    <subcellularLocation>
        <location evidence="1">Membrane</location>
        <topology evidence="1">Multi-pass membrane protein</topology>
    </subcellularLocation>
</comment>
<keyword evidence="3 10" id="KW-0813">Transport</keyword>
<dbReference type="GO" id="GO:0033179">
    <property type="term" value="C:proton-transporting V-type ATPase, V0 domain"/>
    <property type="evidence" value="ECO:0007669"/>
    <property type="project" value="InterPro"/>
</dbReference>
<dbReference type="GO" id="GO:0051117">
    <property type="term" value="F:ATPase binding"/>
    <property type="evidence" value="ECO:0007669"/>
    <property type="project" value="TreeGrafter"/>
</dbReference>
<dbReference type="OrthoDB" id="85892at2157"/>
<dbReference type="AlphaFoldDB" id="A0A371QXH9"/>
<evidence type="ECO:0000313" key="13">
    <source>
        <dbReference type="EMBL" id="RFA98224.1"/>
    </source>
</evidence>
<organism evidence="12 15">
    <name type="scientific">Pyrobaculum aerophilum</name>
    <dbReference type="NCBI Taxonomy" id="13773"/>
    <lineage>
        <taxon>Archaea</taxon>
        <taxon>Thermoproteota</taxon>
        <taxon>Thermoprotei</taxon>
        <taxon>Thermoproteales</taxon>
        <taxon>Thermoproteaceae</taxon>
        <taxon>Pyrobaculum</taxon>
    </lineage>
</organism>
<evidence type="ECO:0000256" key="7">
    <source>
        <dbReference type="ARBA" id="ARBA00023136"/>
    </source>
</evidence>
<evidence type="ECO:0000256" key="11">
    <source>
        <dbReference type="SAM" id="Coils"/>
    </source>
</evidence>
<feature type="transmembrane region" description="Helical" evidence="10">
    <location>
        <begin position="509"/>
        <end position="528"/>
    </location>
</feature>
<keyword evidence="5 10" id="KW-1133">Transmembrane helix</keyword>
<evidence type="ECO:0000256" key="10">
    <source>
        <dbReference type="RuleBase" id="RU361189"/>
    </source>
</evidence>
<feature type="transmembrane region" description="Helical" evidence="10">
    <location>
        <begin position="676"/>
        <end position="699"/>
    </location>
</feature>
<evidence type="ECO:0000313" key="15">
    <source>
        <dbReference type="Proteomes" id="UP000257123"/>
    </source>
</evidence>
<evidence type="ECO:0000256" key="2">
    <source>
        <dbReference type="ARBA" id="ARBA00009904"/>
    </source>
</evidence>
<feature type="transmembrane region" description="Helical" evidence="10">
    <location>
        <begin position="596"/>
        <end position="617"/>
    </location>
</feature>
<reference evidence="14 15" key="1">
    <citation type="submission" date="2017-07" db="EMBL/GenBank/DDBJ databases">
        <title>Draft genome sequence of aerobic hyperthermophilic archaea, Pyrobaculum aerophilum YKB31 and YKB32.</title>
        <authorList>
            <person name="Mochizuki T."/>
            <person name="Berliner A.J."/>
            <person name="Yoshida-Takashima Y."/>
            <person name="Takaki Y."/>
            <person name="Nunoura T."/>
            <person name="Takai K."/>
        </authorList>
    </citation>
    <scope>NUCLEOTIDE SEQUENCE [LARGE SCALE GENOMIC DNA]</scope>
    <source>
        <strain evidence="12 15">YKB31</strain>
        <strain evidence="13 14">YKB32</strain>
    </source>
</reference>
<sequence length="767" mass="86096">MPLERVVEFRIAGGIDLIPELIFFIGKTGAAMFEERPEKLPRPRDPSFFQKAKKIDEILNQLLIYVQPQLVGLSLEPLESQVEAVLQKLGELQKEVAYHLRLIDELRAKLAVAREVASLKTVSPPKTDVLELLIALPGRALKEAIEMAKSFNATVVQQGAALLLAVERRNVQQLKVGLEKLGARVLTLQEAAEVEPPSVLEERLRKAEEALTSTIQKHRDLINYAYTLRNAAAAVAEVFNKSAIDEGTEIGRLFRSFESEIARVEKQLSDLRKIEQVLDGLSDKESLKLPEGFRLYIEPEMPINAPHVLQEINGVKIALVRGEAKGVEVPPEYLADIKTGRELVKNAIKSAEAALQKLRKEFEALERQYAEFSLYADKKWEEHADIATVIFYVIEKDVKKIDDALAEFVRRNAAKLDIIRRTRYKYFDSVPAERRPTLEKYPTPIRQFTKIVYMYGVPRPYEISPVPLVALLFPTFFGWMYGDLGHGFLLFLLGVLLMTKLYGGRHKDWGIIWAVTGLVAMFFGAFVYQKAFGFPLSALGVEMPIAPILHMFGKHEFVVVEGVIEAIRAAFLLGFFLVFLSFVVKFINTWLKGEPDVALGVILPQVILFFSLAMVFFSLVKTALHLEFLEPILQFPWIYIFIVAFLWSAAGAFALKAKYKHHEEAPPVTEEFILGFVEGSLGALANIPSFARLVILILIHGVLTKMVNSVAMALGPAGIIFAIFGHSLIAAAEGLFSLVQSLRLSFYEILSKFYEGRGRLFTPLALP</sequence>
<feature type="coiled-coil region" evidence="11">
    <location>
        <begin position="254"/>
        <end position="284"/>
    </location>
</feature>
<dbReference type="EMBL" id="NMUF01000019">
    <property type="protein sequence ID" value="RFA98224.1"/>
    <property type="molecule type" value="Genomic_DNA"/>
</dbReference>
<gene>
    <name evidence="12" type="ORF">CGL51_08150</name>
    <name evidence="13" type="ORF">CGL52_07685</name>
</gene>
<evidence type="ECO:0000256" key="8">
    <source>
        <dbReference type="ARBA" id="ARBA00059506"/>
    </source>
</evidence>
<keyword evidence="7 10" id="KW-0472">Membrane</keyword>
<feature type="coiled-coil region" evidence="11">
    <location>
        <begin position="341"/>
        <end position="375"/>
    </location>
</feature>
<feature type="transmembrane region" description="Helical" evidence="10">
    <location>
        <begin position="566"/>
        <end position="584"/>
    </location>
</feature>
<dbReference type="InterPro" id="IPR002490">
    <property type="entry name" value="V-ATPase_116kDa_su"/>
</dbReference>
<keyword evidence="11" id="KW-0175">Coiled coil</keyword>
<evidence type="ECO:0000256" key="6">
    <source>
        <dbReference type="ARBA" id="ARBA00023065"/>
    </source>
</evidence>
<name>A0A371QXH9_9CREN</name>
<dbReference type="PANTHER" id="PTHR11629">
    <property type="entry name" value="VACUOLAR PROTON ATPASES"/>
    <property type="match status" value="1"/>
</dbReference>
<dbReference type="RefSeq" id="WP_116421365.1">
    <property type="nucleotide sequence ID" value="NZ_NMUE01000025.1"/>
</dbReference>
<comment type="similarity">
    <text evidence="2 10">Belongs to the V-ATPase 116 kDa subunit family.</text>
</comment>